<dbReference type="GO" id="GO:0000139">
    <property type="term" value="C:Golgi membrane"/>
    <property type="evidence" value="ECO:0007669"/>
    <property type="project" value="InterPro"/>
</dbReference>
<feature type="transmembrane region" description="Helical" evidence="6">
    <location>
        <begin position="191"/>
        <end position="213"/>
    </location>
</feature>
<evidence type="ECO:0000256" key="1">
    <source>
        <dbReference type="ARBA" id="ARBA00004141"/>
    </source>
</evidence>
<dbReference type="InterPro" id="IPR007271">
    <property type="entry name" value="Nuc_sug_transpt"/>
</dbReference>
<dbReference type="EMBL" id="CAMPGE010009898">
    <property type="protein sequence ID" value="CAI2368756.1"/>
    <property type="molecule type" value="Genomic_DNA"/>
</dbReference>
<accession>A0AAD1XF46</accession>
<sequence>MVENIPRYQVYLLMLGMTFAGSASTITQKLQNSQMYFNDQEQQRVKYQHPFFQTFVMLVGELVCLPLFYLMRCNEIRRYGEKESIPSYISAQERGLNMKPSKLWLIIPAIFDLLGSTLLFISLTMISASVYQMLKGALVFIATIYSIIFLKRRYHRHHWTALFIVITGVIIVGASPIIYPEEDSQTEEIGAGTIIFGIILEVVALLFIGGNWISEEILFQFYYLHPIEVVGWEGFWGALMYCFILIGFQFIPCHNTKICRYGVMEDTIHAFYEFGQNNLLWMFAILLIVWTALFNIFNVAVTKYASAAQRSTVDTCRTALIWAFFIFYTGEGHERFIWLELVGFTLLIIGTLIHTEVIIFPFFGFNKNTQKSKEDMTKQKHNVNESDRDKILSEDTYRS</sequence>
<evidence type="ECO:0008006" key="9">
    <source>
        <dbReference type="Google" id="ProtNLM"/>
    </source>
</evidence>
<dbReference type="SUPFAM" id="SSF103481">
    <property type="entry name" value="Multidrug resistance efflux transporter EmrE"/>
    <property type="match status" value="1"/>
</dbReference>
<evidence type="ECO:0000256" key="2">
    <source>
        <dbReference type="ARBA" id="ARBA00022692"/>
    </source>
</evidence>
<dbReference type="Pfam" id="PF04142">
    <property type="entry name" value="Nuc_sug_transp"/>
    <property type="match status" value="1"/>
</dbReference>
<evidence type="ECO:0000256" key="5">
    <source>
        <dbReference type="SAM" id="MobiDB-lite"/>
    </source>
</evidence>
<name>A0AAD1XF46_EUPCR</name>
<organism evidence="7 8">
    <name type="scientific">Euplotes crassus</name>
    <dbReference type="NCBI Taxonomy" id="5936"/>
    <lineage>
        <taxon>Eukaryota</taxon>
        <taxon>Sar</taxon>
        <taxon>Alveolata</taxon>
        <taxon>Ciliophora</taxon>
        <taxon>Intramacronucleata</taxon>
        <taxon>Spirotrichea</taxon>
        <taxon>Hypotrichia</taxon>
        <taxon>Euplotida</taxon>
        <taxon>Euplotidae</taxon>
        <taxon>Moneuplotes</taxon>
    </lineage>
</organism>
<evidence type="ECO:0000256" key="4">
    <source>
        <dbReference type="ARBA" id="ARBA00023136"/>
    </source>
</evidence>
<keyword evidence="4 6" id="KW-0472">Membrane</keyword>
<evidence type="ECO:0000256" key="6">
    <source>
        <dbReference type="SAM" id="Phobius"/>
    </source>
</evidence>
<dbReference type="GO" id="GO:0015165">
    <property type="term" value="F:pyrimidine nucleotide-sugar transmembrane transporter activity"/>
    <property type="evidence" value="ECO:0007669"/>
    <property type="project" value="InterPro"/>
</dbReference>
<evidence type="ECO:0000313" key="7">
    <source>
        <dbReference type="EMBL" id="CAI2368756.1"/>
    </source>
</evidence>
<feature type="transmembrane region" description="Helical" evidence="6">
    <location>
        <begin position="51"/>
        <end position="70"/>
    </location>
</feature>
<dbReference type="PANTHER" id="PTHR13146">
    <property type="match status" value="1"/>
</dbReference>
<reference evidence="7" key="1">
    <citation type="submission" date="2023-07" db="EMBL/GenBank/DDBJ databases">
        <authorList>
            <consortium name="AG Swart"/>
            <person name="Singh M."/>
            <person name="Singh A."/>
            <person name="Seah K."/>
            <person name="Emmerich C."/>
        </authorList>
    </citation>
    <scope>NUCLEOTIDE SEQUENCE</scope>
    <source>
        <strain evidence="7">DP1</strain>
    </source>
</reference>
<feature type="transmembrane region" description="Helical" evidence="6">
    <location>
        <begin position="132"/>
        <end position="150"/>
    </location>
</feature>
<dbReference type="InterPro" id="IPR037185">
    <property type="entry name" value="EmrE-like"/>
</dbReference>
<feature type="transmembrane region" description="Helical" evidence="6">
    <location>
        <begin position="279"/>
        <end position="301"/>
    </location>
</feature>
<dbReference type="AlphaFoldDB" id="A0AAD1XF46"/>
<feature type="transmembrane region" description="Helical" evidence="6">
    <location>
        <begin position="12"/>
        <end position="31"/>
    </location>
</feature>
<proteinExistence type="predicted"/>
<keyword evidence="2 6" id="KW-0812">Transmembrane</keyword>
<comment type="caution">
    <text evidence="7">The sequence shown here is derived from an EMBL/GenBank/DDBJ whole genome shotgun (WGS) entry which is preliminary data.</text>
</comment>
<feature type="transmembrane region" description="Helical" evidence="6">
    <location>
        <begin position="103"/>
        <end position="126"/>
    </location>
</feature>
<comment type="subcellular location">
    <subcellularLocation>
        <location evidence="1">Membrane</location>
        <topology evidence="1">Multi-pass membrane protein</topology>
    </subcellularLocation>
</comment>
<evidence type="ECO:0000313" key="8">
    <source>
        <dbReference type="Proteomes" id="UP001295684"/>
    </source>
</evidence>
<protein>
    <recommendedName>
        <fullName evidence="9">EamA domain-containing protein</fullName>
    </recommendedName>
</protein>
<feature type="transmembrane region" description="Helical" evidence="6">
    <location>
        <begin position="313"/>
        <end position="330"/>
    </location>
</feature>
<evidence type="ECO:0000256" key="3">
    <source>
        <dbReference type="ARBA" id="ARBA00022989"/>
    </source>
</evidence>
<feature type="transmembrane region" description="Helical" evidence="6">
    <location>
        <begin position="234"/>
        <end position="251"/>
    </location>
</feature>
<feature type="transmembrane region" description="Helical" evidence="6">
    <location>
        <begin position="159"/>
        <end position="179"/>
    </location>
</feature>
<gene>
    <name evidence="7" type="ORF">ECRASSUSDP1_LOCUS10052</name>
</gene>
<feature type="region of interest" description="Disordered" evidence="5">
    <location>
        <begin position="374"/>
        <end position="399"/>
    </location>
</feature>
<feature type="transmembrane region" description="Helical" evidence="6">
    <location>
        <begin position="336"/>
        <end position="363"/>
    </location>
</feature>
<dbReference type="Proteomes" id="UP001295684">
    <property type="component" value="Unassembled WGS sequence"/>
</dbReference>
<keyword evidence="3 6" id="KW-1133">Transmembrane helix</keyword>
<dbReference type="PANTHER" id="PTHR13146:SF0">
    <property type="entry name" value="SOLUTE CARRIER FAMILY 35 MEMBER F6"/>
    <property type="match status" value="1"/>
</dbReference>
<keyword evidence="8" id="KW-1185">Reference proteome</keyword>